<keyword evidence="3" id="KW-0540">Nuclease</keyword>
<keyword evidence="4" id="KW-0479">Metal-binding</keyword>
<accession>K9TWA2</accession>
<feature type="domain" description="PIN" evidence="8">
    <location>
        <begin position="2"/>
        <end position="120"/>
    </location>
</feature>
<dbReference type="RefSeq" id="WP_015153232.1">
    <property type="nucleotide sequence ID" value="NC_019695.1"/>
</dbReference>
<dbReference type="KEGG" id="cthe:Chro_1154"/>
<comment type="similarity">
    <text evidence="7">Belongs to the PINc/VapC protein family.</text>
</comment>
<name>K9TWA2_CHRTP</name>
<proteinExistence type="inferred from homology"/>
<dbReference type="Pfam" id="PF01850">
    <property type="entry name" value="PIN"/>
    <property type="match status" value="1"/>
</dbReference>
<evidence type="ECO:0000313" key="9">
    <source>
        <dbReference type="EMBL" id="AFY86683.1"/>
    </source>
</evidence>
<dbReference type="HOGENOM" id="CLU_118482_5_2_3"/>
<organism evidence="9 10">
    <name type="scientific">Chroococcidiopsis thermalis (strain PCC 7203)</name>
    <dbReference type="NCBI Taxonomy" id="251229"/>
    <lineage>
        <taxon>Bacteria</taxon>
        <taxon>Bacillati</taxon>
        <taxon>Cyanobacteriota</taxon>
        <taxon>Cyanophyceae</taxon>
        <taxon>Chroococcidiopsidales</taxon>
        <taxon>Chroococcidiopsidaceae</taxon>
        <taxon>Chroococcidiopsis</taxon>
    </lineage>
</organism>
<keyword evidence="6" id="KW-0460">Magnesium</keyword>
<dbReference type="PANTHER" id="PTHR33653:SF1">
    <property type="entry name" value="RIBONUCLEASE VAPC2"/>
    <property type="match status" value="1"/>
</dbReference>
<gene>
    <name evidence="9" type="ORF">Chro_1154</name>
</gene>
<reference evidence="9 10" key="1">
    <citation type="submission" date="2012-06" db="EMBL/GenBank/DDBJ databases">
        <title>Finished chromosome of genome of Chroococcidiopsis thermalis PCC 7203.</title>
        <authorList>
            <consortium name="US DOE Joint Genome Institute"/>
            <person name="Gugger M."/>
            <person name="Coursin T."/>
            <person name="Rippka R."/>
            <person name="Tandeau De Marsac N."/>
            <person name="Huntemann M."/>
            <person name="Wei C.-L."/>
            <person name="Han J."/>
            <person name="Detter J.C."/>
            <person name="Han C."/>
            <person name="Tapia R."/>
            <person name="Davenport K."/>
            <person name="Daligault H."/>
            <person name="Erkkila T."/>
            <person name="Gu W."/>
            <person name="Munk A.C.C."/>
            <person name="Teshima H."/>
            <person name="Xu Y."/>
            <person name="Chain P."/>
            <person name="Chen A."/>
            <person name="Krypides N."/>
            <person name="Mavromatis K."/>
            <person name="Markowitz V."/>
            <person name="Szeto E."/>
            <person name="Ivanova N."/>
            <person name="Mikhailova N."/>
            <person name="Ovchinnikova G."/>
            <person name="Pagani I."/>
            <person name="Pati A."/>
            <person name="Goodwin L."/>
            <person name="Peters L."/>
            <person name="Pitluck S."/>
            <person name="Woyke T."/>
            <person name="Kerfeld C."/>
        </authorList>
    </citation>
    <scope>NUCLEOTIDE SEQUENCE [LARGE SCALE GENOMIC DNA]</scope>
    <source>
        <strain evidence="9 10">PCC 7203</strain>
    </source>
</reference>
<dbReference type="STRING" id="251229.Chro_1154"/>
<dbReference type="GO" id="GO:0046872">
    <property type="term" value="F:metal ion binding"/>
    <property type="evidence" value="ECO:0007669"/>
    <property type="project" value="UniProtKB-KW"/>
</dbReference>
<dbReference type="GO" id="GO:0016787">
    <property type="term" value="F:hydrolase activity"/>
    <property type="evidence" value="ECO:0007669"/>
    <property type="project" value="UniProtKB-KW"/>
</dbReference>
<dbReference type="Proteomes" id="UP000010384">
    <property type="component" value="Chromosome"/>
</dbReference>
<evidence type="ECO:0000313" key="10">
    <source>
        <dbReference type="Proteomes" id="UP000010384"/>
    </source>
</evidence>
<sequence>MYLLDTNICVALLKHNIFAIKQFNAKASLCYLPTIVVAELYKGVYCSQRVQQNLTILEQFLNLMPVIEFDRSAAEEFGKIQAELRTIGIPTGEIDAIIAAIARSRQDILVTDNTRHFINISGLQQENWLEP</sequence>
<dbReference type="InterPro" id="IPR029060">
    <property type="entry name" value="PIN-like_dom_sf"/>
</dbReference>
<dbReference type="PANTHER" id="PTHR33653">
    <property type="entry name" value="RIBONUCLEASE VAPC2"/>
    <property type="match status" value="1"/>
</dbReference>
<dbReference type="OrthoDB" id="9796690at2"/>
<dbReference type="Gene3D" id="3.40.50.1010">
    <property type="entry name" value="5'-nuclease"/>
    <property type="match status" value="1"/>
</dbReference>
<dbReference type="CDD" id="cd09881">
    <property type="entry name" value="PIN_VapC4-5_FitB-like"/>
    <property type="match status" value="1"/>
</dbReference>
<dbReference type="InterPro" id="IPR002716">
    <property type="entry name" value="PIN_dom"/>
</dbReference>
<keyword evidence="5" id="KW-0378">Hydrolase</keyword>
<dbReference type="InterPro" id="IPR050556">
    <property type="entry name" value="Type_II_TA_system_RNase"/>
</dbReference>
<dbReference type="InParanoid" id="K9TWA2"/>
<evidence type="ECO:0000256" key="6">
    <source>
        <dbReference type="ARBA" id="ARBA00022842"/>
    </source>
</evidence>
<keyword evidence="2" id="KW-1277">Toxin-antitoxin system</keyword>
<protein>
    <submittedName>
        <fullName evidence="9">PilT protein domain protein</fullName>
    </submittedName>
</protein>
<evidence type="ECO:0000256" key="3">
    <source>
        <dbReference type="ARBA" id="ARBA00022722"/>
    </source>
</evidence>
<dbReference type="EMBL" id="CP003597">
    <property type="protein sequence ID" value="AFY86683.1"/>
    <property type="molecule type" value="Genomic_DNA"/>
</dbReference>
<dbReference type="SUPFAM" id="SSF88723">
    <property type="entry name" value="PIN domain-like"/>
    <property type="match status" value="1"/>
</dbReference>
<evidence type="ECO:0000256" key="5">
    <source>
        <dbReference type="ARBA" id="ARBA00022801"/>
    </source>
</evidence>
<dbReference type="GO" id="GO:0004518">
    <property type="term" value="F:nuclease activity"/>
    <property type="evidence" value="ECO:0007669"/>
    <property type="project" value="UniProtKB-KW"/>
</dbReference>
<evidence type="ECO:0000256" key="7">
    <source>
        <dbReference type="ARBA" id="ARBA00038093"/>
    </source>
</evidence>
<comment type="cofactor">
    <cofactor evidence="1">
        <name>Mg(2+)</name>
        <dbReference type="ChEBI" id="CHEBI:18420"/>
    </cofactor>
</comment>
<evidence type="ECO:0000256" key="1">
    <source>
        <dbReference type="ARBA" id="ARBA00001946"/>
    </source>
</evidence>
<evidence type="ECO:0000256" key="4">
    <source>
        <dbReference type="ARBA" id="ARBA00022723"/>
    </source>
</evidence>
<evidence type="ECO:0000259" key="8">
    <source>
        <dbReference type="Pfam" id="PF01850"/>
    </source>
</evidence>
<dbReference type="eggNOG" id="COG1487">
    <property type="taxonomic scope" value="Bacteria"/>
</dbReference>
<dbReference type="AlphaFoldDB" id="K9TWA2"/>
<evidence type="ECO:0000256" key="2">
    <source>
        <dbReference type="ARBA" id="ARBA00022649"/>
    </source>
</evidence>
<keyword evidence="10" id="KW-1185">Reference proteome</keyword>